<proteinExistence type="inferred from homology"/>
<organism evidence="4 5">
    <name type="scientific">Catellatospora methionotrophica</name>
    <dbReference type="NCBI Taxonomy" id="121620"/>
    <lineage>
        <taxon>Bacteria</taxon>
        <taxon>Bacillati</taxon>
        <taxon>Actinomycetota</taxon>
        <taxon>Actinomycetes</taxon>
        <taxon>Micromonosporales</taxon>
        <taxon>Micromonosporaceae</taxon>
        <taxon>Catellatospora</taxon>
    </lineage>
</organism>
<dbReference type="InterPro" id="IPR011067">
    <property type="entry name" value="Plasmid_toxin/cell-grow_inhib"/>
</dbReference>
<dbReference type="Pfam" id="PF02452">
    <property type="entry name" value="PemK_toxin"/>
    <property type="match status" value="1"/>
</dbReference>
<comment type="caution">
    <text evidence="4">The sequence shown here is derived from an EMBL/GenBank/DDBJ whole genome shotgun (WGS) entry which is preliminary data.</text>
</comment>
<comment type="similarity">
    <text evidence="1">Belongs to the PemK/MazF family.</text>
</comment>
<evidence type="ECO:0000256" key="3">
    <source>
        <dbReference type="SAM" id="MobiDB-lite"/>
    </source>
</evidence>
<feature type="region of interest" description="Disordered" evidence="3">
    <location>
        <begin position="25"/>
        <end position="73"/>
    </location>
</feature>
<dbReference type="SUPFAM" id="SSF50118">
    <property type="entry name" value="Cell growth inhibitor/plasmid maintenance toxic component"/>
    <property type="match status" value="1"/>
</dbReference>
<keyword evidence="2" id="KW-1277">Toxin-antitoxin system</keyword>
<gene>
    <name evidence="4" type="ORF">Cme02nite_57900</name>
</gene>
<evidence type="ECO:0000256" key="1">
    <source>
        <dbReference type="ARBA" id="ARBA00007521"/>
    </source>
</evidence>
<accession>A0A8J3LFP7</accession>
<dbReference type="Proteomes" id="UP000660339">
    <property type="component" value="Unassembled WGS sequence"/>
</dbReference>
<dbReference type="EMBL" id="BONJ01000031">
    <property type="protein sequence ID" value="GIG17458.1"/>
    <property type="molecule type" value="Genomic_DNA"/>
</dbReference>
<keyword evidence="5" id="KW-1185">Reference proteome</keyword>
<feature type="compositionally biased region" description="Basic residues" evidence="3">
    <location>
        <begin position="37"/>
        <end position="47"/>
    </location>
</feature>
<dbReference type="AlphaFoldDB" id="A0A8J3LFP7"/>
<dbReference type="Gene3D" id="2.30.30.110">
    <property type="match status" value="1"/>
</dbReference>
<dbReference type="RefSeq" id="WP_166387515.1">
    <property type="nucleotide sequence ID" value="NZ_BAAATT010000037.1"/>
</dbReference>
<evidence type="ECO:0000313" key="4">
    <source>
        <dbReference type="EMBL" id="GIG17458.1"/>
    </source>
</evidence>
<dbReference type="InterPro" id="IPR003477">
    <property type="entry name" value="PemK-like"/>
</dbReference>
<sequence length="164" mass="17872">MWLFLTLFSVAALSLALWWRWRQSSRPASGPGGTRPAGKRPTGKRPPGRPTAQKKTPAPAGGPQPGEIWWADVPFEDGPGSKVRPCVVLRAKGGAYEILKITSQDQSHRSDHIEIATKSWDADADHNSYLDLSDPITITPAAFSNRAGALDTPTWRKVKALHNA</sequence>
<evidence type="ECO:0000313" key="5">
    <source>
        <dbReference type="Proteomes" id="UP000660339"/>
    </source>
</evidence>
<evidence type="ECO:0008006" key="6">
    <source>
        <dbReference type="Google" id="ProtNLM"/>
    </source>
</evidence>
<evidence type="ECO:0000256" key="2">
    <source>
        <dbReference type="ARBA" id="ARBA00022649"/>
    </source>
</evidence>
<protein>
    <recommendedName>
        <fullName evidence="6">PemK-like, MazF-like toxin of type II toxin-antitoxin system</fullName>
    </recommendedName>
</protein>
<dbReference type="GO" id="GO:0003677">
    <property type="term" value="F:DNA binding"/>
    <property type="evidence" value="ECO:0007669"/>
    <property type="project" value="InterPro"/>
</dbReference>
<reference evidence="4" key="1">
    <citation type="submission" date="2021-01" db="EMBL/GenBank/DDBJ databases">
        <title>Whole genome shotgun sequence of Catellatospora methionotrophica NBRC 14553.</title>
        <authorList>
            <person name="Komaki H."/>
            <person name="Tamura T."/>
        </authorList>
    </citation>
    <scope>NUCLEOTIDE SEQUENCE</scope>
    <source>
        <strain evidence="4">NBRC 14553</strain>
    </source>
</reference>
<name>A0A8J3LFP7_9ACTN</name>